<dbReference type="InterPro" id="IPR036866">
    <property type="entry name" value="RibonucZ/Hydroxyglut_hydro"/>
</dbReference>
<evidence type="ECO:0000313" key="2">
    <source>
        <dbReference type="EMBL" id="SHE38993.1"/>
    </source>
</evidence>
<sequence>MNKQYRTIEVKPGLYQIGSVLGPRYVYQYLLWDEHGAILIDAGMPNTPTEAILPFFKEIEFQPDDLLAILISHGDVDHFSGVSSLRNVCSRALIMAHEWDVPWIESVERIQRERYFAYESLGINHDEDTKQWFIDHLQSTDVHVHLKGGEKLKIGKDRVLEVIHVPGHSPGHLAIYDAKNRAMIVIDAVLHKGLYDMNGRIISPPPYYSIQPYIDSIDTILQRDFDVLLTGHFNILHNMEAYQFLHESRNFVNQVSSVVETVVRRSKQPLSLKEVLDQTDQQVGPYTSMAVELIGPVYAHLLELEKKRIINRTMKHTLPHWFA</sequence>
<dbReference type="Gene3D" id="3.60.15.10">
    <property type="entry name" value="Ribonuclease Z/Hydroxyacylglutathione hydrolase-like"/>
    <property type="match status" value="1"/>
</dbReference>
<dbReference type="RefSeq" id="WP_073150805.1">
    <property type="nucleotide sequence ID" value="NZ_FQVL01000001.1"/>
</dbReference>
<gene>
    <name evidence="2" type="ORF">SAMN05444392_101290</name>
</gene>
<dbReference type="Proteomes" id="UP000184476">
    <property type="component" value="Unassembled WGS sequence"/>
</dbReference>
<proteinExistence type="predicted"/>
<dbReference type="SUPFAM" id="SSF56281">
    <property type="entry name" value="Metallo-hydrolase/oxidoreductase"/>
    <property type="match status" value="1"/>
</dbReference>
<dbReference type="InterPro" id="IPR001279">
    <property type="entry name" value="Metallo-B-lactamas"/>
</dbReference>
<name>A0A1M4T3D4_9BACL</name>
<protein>
    <submittedName>
        <fullName evidence="2">Glyoxylase, beta-lactamase superfamily II</fullName>
    </submittedName>
</protein>
<evidence type="ECO:0000313" key="3">
    <source>
        <dbReference type="Proteomes" id="UP000184476"/>
    </source>
</evidence>
<dbReference type="PANTHER" id="PTHR42951">
    <property type="entry name" value="METALLO-BETA-LACTAMASE DOMAIN-CONTAINING"/>
    <property type="match status" value="1"/>
</dbReference>
<accession>A0A1M4T3D4</accession>
<dbReference type="STRING" id="112248.SAMN05444392_101290"/>
<reference evidence="2 3" key="1">
    <citation type="submission" date="2016-11" db="EMBL/GenBank/DDBJ databases">
        <authorList>
            <person name="Jaros S."/>
            <person name="Januszkiewicz K."/>
            <person name="Wedrychowicz H."/>
        </authorList>
    </citation>
    <scope>NUCLEOTIDE SEQUENCE [LARGE SCALE GENOMIC DNA]</scope>
    <source>
        <strain evidence="2 3">DSM 44666</strain>
    </source>
</reference>
<dbReference type="SMART" id="SM00849">
    <property type="entry name" value="Lactamase_B"/>
    <property type="match status" value="1"/>
</dbReference>
<dbReference type="OrthoDB" id="9802248at2"/>
<dbReference type="EMBL" id="FQVL01000001">
    <property type="protein sequence ID" value="SHE38993.1"/>
    <property type="molecule type" value="Genomic_DNA"/>
</dbReference>
<organism evidence="2 3">
    <name type="scientific">Seinonella peptonophila</name>
    <dbReference type="NCBI Taxonomy" id="112248"/>
    <lineage>
        <taxon>Bacteria</taxon>
        <taxon>Bacillati</taxon>
        <taxon>Bacillota</taxon>
        <taxon>Bacilli</taxon>
        <taxon>Bacillales</taxon>
        <taxon>Thermoactinomycetaceae</taxon>
        <taxon>Seinonella</taxon>
    </lineage>
</organism>
<evidence type="ECO:0000259" key="1">
    <source>
        <dbReference type="SMART" id="SM00849"/>
    </source>
</evidence>
<dbReference type="Pfam" id="PF00753">
    <property type="entry name" value="Lactamase_B"/>
    <property type="match status" value="1"/>
</dbReference>
<dbReference type="InterPro" id="IPR050855">
    <property type="entry name" value="NDM-1-like"/>
</dbReference>
<feature type="domain" description="Metallo-beta-lactamase" evidence="1">
    <location>
        <begin position="25"/>
        <end position="232"/>
    </location>
</feature>
<keyword evidence="3" id="KW-1185">Reference proteome</keyword>
<dbReference type="AlphaFoldDB" id="A0A1M4T3D4"/>